<sequence length="145" mass="16971">MIHIKAFYNTLPELENKELSKIHNEIFDTNESLNDKFLSKNKIIILVAYKESTIVGYKIGYEIDCSTFYSWLGGVEKNNRNHGIAQMLMDKQISILKSKGYEKIQTKTFNKWKSMLILNIKNDFQIKNCYPDKNDLAIILEKDLK</sequence>
<dbReference type="SUPFAM" id="SSF55729">
    <property type="entry name" value="Acyl-CoA N-acyltransferases (Nat)"/>
    <property type="match status" value="1"/>
</dbReference>
<organism evidence="2 3">
    <name type="scientific">Mammaliicoccus sciuri</name>
    <name type="common">Staphylococcus sciuri</name>
    <dbReference type="NCBI Taxonomy" id="1296"/>
    <lineage>
        <taxon>Bacteria</taxon>
        <taxon>Bacillati</taxon>
        <taxon>Bacillota</taxon>
        <taxon>Bacilli</taxon>
        <taxon>Bacillales</taxon>
        <taxon>Staphylococcaceae</taxon>
        <taxon>Mammaliicoccus</taxon>
    </lineage>
</organism>
<dbReference type="AlphaFoldDB" id="A0AAJ4SJ33"/>
<evidence type="ECO:0000313" key="3">
    <source>
        <dbReference type="Proteomes" id="UP000274792"/>
    </source>
</evidence>
<dbReference type="RefSeq" id="WP_126476925.1">
    <property type="nucleotide sequence ID" value="NZ_RXWV01000023.1"/>
</dbReference>
<protein>
    <submittedName>
        <fullName evidence="2">N-acetyltransferase</fullName>
    </submittedName>
</protein>
<dbReference type="EMBL" id="RXWV01000023">
    <property type="protein sequence ID" value="RTX73888.1"/>
    <property type="molecule type" value="Genomic_DNA"/>
</dbReference>
<dbReference type="Proteomes" id="UP000274792">
    <property type="component" value="Unassembled WGS sequence"/>
</dbReference>
<dbReference type="InterPro" id="IPR016181">
    <property type="entry name" value="Acyl_CoA_acyltransferase"/>
</dbReference>
<dbReference type="PROSITE" id="PS51186">
    <property type="entry name" value="GNAT"/>
    <property type="match status" value="1"/>
</dbReference>
<dbReference type="Gene3D" id="3.40.630.30">
    <property type="match status" value="1"/>
</dbReference>
<comment type="caution">
    <text evidence="2">The sequence shown here is derived from an EMBL/GenBank/DDBJ whole genome shotgun (WGS) entry which is preliminary data.</text>
</comment>
<evidence type="ECO:0000313" key="2">
    <source>
        <dbReference type="EMBL" id="RTX73888.1"/>
    </source>
</evidence>
<feature type="domain" description="N-acetyltransferase" evidence="1">
    <location>
        <begin position="6"/>
        <end position="145"/>
    </location>
</feature>
<dbReference type="InterPro" id="IPR000182">
    <property type="entry name" value="GNAT_dom"/>
</dbReference>
<name>A0AAJ4SJ33_MAMSC</name>
<proteinExistence type="predicted"/>
<accession>A0AAJ4SJ33</accession>
<dbReference type="GO" id="GO:0016747">
    <property type="term" value="F:acyltransferase activity, transferring groups other than amino-acyl groups"/>
    <property type="evidence" value="ECO:0007669"/>
    <property type="project" value="InterPro"/>
</dbReference>
<gene>
    <name evidence="2" type="ORF">CD117_04700</name>
</gene>
<dbReference type="CDD" id="cd04301">
    <property type="entry name" value="NAT_SF"/>
    <property type="match status" value="1"/>
</dbReference>
<evidence type="ECO:0000259" key="1">
    <source>
        <dbReference type="PROSITE" id="PS51186"/>
    </source>
</evidence>
<dbReference type="Pfam" id="PF00583">
    <property type="entry name" value="Acetyltransf_1"/>
    <property type="match status" value="1"/>
</dbReference>
<reference evidence="2 3" key="1">
    <citation type="submission" date="2018-10" db="EMBL/GenBank/DDBJ databases">
        <title>A collection Staphylococci species genome sequencing.</title>
        <authorList>
            <person name="Cole K."/>
        </authorList>
    </citation>
    <scope>NUCLEOTIDE SEQUENCE [LARGE SCALE GENOMIC DNA]</scope>
    <source>
        <strain evidence="3">NCTC 12218</strain>
    </source>
</reference>